<feature type="transmembrane region" description="Helical" evidence="1">
    <location>
        <begin position="45"/>
        <end position="68"/>
    </location>
</feature>
<proteinExistence type="predicted"/>
<keyword evidence="1" id="KW-0812">Transmembrane</keyword>
<sequence>MAEEILKFTKITFIIHFITGIIFTLLFWSPAIFGPLFFASYTVEVGAVTMMLGAAFVGLTIGSLLAILAKEWKEIRIVVLIEAFWLVASLIALTINLTLYEPLIYISLVLTIVLLALFALTFLQQEDKMKPLL</sequence>
<keyword evidence="1" id="KW-0472">Membrane</keyword>
<protein>
    <recommendedName>
        <fullName evidence="3">Major facilitator superfamily (MFS) profile domain-containing protein</fullName>
    </recommendedName>
</protein>
<name>A0A0F9D1J6_9ZZZZ</name>
<feature type="transmembrane region" description="Helical" evidence="1">
    <location>
        <begin position="103"/>
        <end position="123"/>
    </location>
</feature>
<accession>A0A0F9D1J6</accession>
<feature type="transmembrane region" description="Helical" evidence="1">
    <location>
        <begin position="12"/>
        <end position="33"/>
    </location>
</feature>
<evidence type="ECO:0008006" key="3">
    <source>
        <dbReference type="Google" id="ProtNLM"/>
    </source>
</evidence>
<gene>
    <name evidence="2" type="ORF">LCGC14_2333690</name>
</gene>
<evidence type="ECO:0000256" key="1">
    <source>
        <dbReference type="SAM" id="Phobius"/>
    </source>
</evidence>
<keyword evidence="1" id="KW-1133">Transmembrane helix</keyword>
<reference evidence="2" key="1">
    <citation type="journal article" date="2015" name="Nature">
        <title>Complex archaea that bridge the gap between prokaryotes and eukaryotes.</title>
        <authorList>
            <person name="Spang A."/>
            <person name="Saw J.H."/>
            <person name="Jorgensen S.L."/>
            <person name="Zaremba-Niedzwiedzka K."/>
            <person name="Martijn J."/>
            <person name="Lind A.E."/>
            <person name="van Eijk R."/>
            <person name="Schleper C."/>
            <person name="Guy L."/>
            <person name="Ettema T.J."/>
        </authorList>
    </citation>
    <scope>NUCLEOTIDE SEQUENCE</scope>
</reference>
<evidence type="ECO:0000313" key="2">
    <source>
        <dbReference type="EMBL" id="KKL47621.1"/>
    </source>
</evidence>
<dbReference type="AlphaFoldDB" id="A0A0F9D1J6"/>
<organism evidence="2">
    <name type="scientific">marine sediment metagenome</name>
    <dbReference type="NCBI Taxonomy" id="412755"/>
    <lineage>
        <taxon>unclassified sequences</taxon>
        <taxon>metagenomes</taxon>
        <taxon>ecological metagenomes</taxon>
    </lineage>
</organism>
<feature type="transmembrane region" description="Helical" evidence="1">
    <location>
        <begin position="75"/>
        <end position="97"/>
    </location>
</feature>
<dbReference type="EMBL" id="LAZR01033601">
    <property type="protein sequence ID" value="KKL47621.1"/>
    <property type="molecule type" value="Genomic_DNA"/>
</dbReference>
<comment type="caution">
    <text evidence="2">The sequence shown here is derived from an EMBL/GenBank/DDBJ whole genome shotgun (WGS) entry which is preliminary data.</text>
</comment>